<sequence length="287" mass="30762">MTTTLETLPGHQRALVEDEAGQPVLANNVALPALLPRTILVKTTAVAVNPFDYKMPTNFPSAGATIGIDFVGRIVRIDTEAASLRPDLSAGDTVCGFIHGSNPAAPDSGTFAESGYTPIATCSPKNFSLATSFGAEHVFDYSDPETASNVRKLTGNKLRYALDCITDKDSIALCYAAIGRMGGRYASLERCPEELQTRKAVQAKFVYALEIFGKPISLGKGYDSEGSAELYEFAVGWYQVFQGLMDEAKLRAHPVQLLDGGFDGVQEAIKLLRTGSVSGKKLVSLLE</sequence>
<name>A0A0G2FCX0_9PEZI</name>
<dbReference type="Proteomes" id="UP000034680">
    <property type="component" value="Unassembled WGS sequence"/>
</dbReference>
<evidence type="ECO:0000256" key="3">
    <source>
        <dbReference type="ARBA" id="ARBA00023002"/>
    </source>
</evidence>
<keyword evidence="2" id="KW-0521">NADP</keyword>
<feature type="domain" description="Alcohol dehydrogenase-like N-terminal" evidence="4">
    <location>
        <begin position="37"/>
        <end position="95"/>
    </location>
</feature>
<evidence type="ECO:0000256" key="2">
    <source>
        <dbReference type="ARBA" id="ARBA00022857"/>
    </source>
</evidence>
<accession>A0A0G2FCX0</accession>
<keyword evidence="6" id="KW-1185">Reference proteome</keyword>
<reference evidence="5 6" key="1">
    <citation type="submission" date="2015-05" db="EMBL/GenBank/DDBJ databases">
        <title>Distinctive expansion of gene families associated with plant cell wall degradation and secondary metabolism in the genomes of grapevine trunk pathogens.</title>
        <authorList>
            <person name="Lawrence D.P."/>
            <person name="Travadon R."/>
            <person name="Rolshausen P.E."/>
            <person name="Baumgartner K."/>
        </authorList>
    </citation>
    <scope>NUCLEOTIDE SEQUENCE [LARGE SCALE GENOMIC DNA]</scope>
    <source>
        <strain evidence="5">DA912</strain>
    </source>
</reference>
<keyword evidence="3" id="KW-0560">Oxidoreductase</keyword>
<dbReference type="OrthoDB" id="48317at2759"/>
<dbReference type="PANTHER" id="PTHR45348">
    <property type="entry name" value="HYPOTHETICAL OXIDOREDUCTASE (EUROFUNG)"/>
    <property type="match status" value="1"/>
</dbReference>
<dbReference type="CDD" id="cd08249">
    <property type="entry name" value="enoyl_reductase_like"/>
    <property type="match status" value="1"/>
</dbReference>
<dbReference type="GO" id="GO:0016651">
    <property type="term" value="F:oxidoreductase activity, acting on NAD(P)H"/>
    <property type="evidence" value="ECO:0007669"/>
    <property type="project" value="InterPro"/>
</dbReference>
<dbReference type="InterPro" id="IPR036291">
    <property type="entry name" value="NAD(P)-bd_dom_sf"/>
</dbReference>
<protein>
    <submittedName>
        <fullName evidence="5">Putative zinc-binding dehydrogenase</fullName>
    </submittedName>
</protein>
<dbReference type="PANTHER" id="PTHR45348:SF6">
    <property type="entry name" value="TRANS-ENOYL REDUCTASE APDC"/>
    <property type="match status" value="1"/>
</dbReference>
<organism evidence="5 6">
    <name type="scientific">Diaporthe ampelina</name>
    <dbReference type="NCBI Taxonomy" id="1214573"/>
    <lineage>
        <taxon>Eukaryota</taxon>
        <taxon>Fungi</taxon>
        <taxon>Dikarya</taxon>
        <taxon>Ascomycota</taxon>
        <taxon>Pezizomycotina</taxon>
        <taxon>Sordariomycetes</taxon>
        <taxon>Sordariomycetidae</taxon>
        <taxon>Diaporthales</taxon>
        <taxon>Diaporthaceae</taxon>
        <taxon>Diaporthe</taxon>
    </lineage>
</organism>
<gene>
    <name evidence="5" type="ORF">UCDDA912_g08047</name>
</gene>
<dbReference type="SUPFAM" id="SSF50129">
    <property type="entry name" value="GroES-like"/>
    <property type="match status" value="1"/>
</dbReference>
<dbReference type="InterPro" id="IPR013154">
    <property type="entry name" value="ADH-like_N"/>
</dbReference>
<comment type="caution">
    <text evidence="5">The sequence shown here is derived from an EMBL/GenBank/DDBJ whole genome shotgun (WGS) entry which is preliminary data.</text>
</comment>
<dbReference type="Pfam" id="PF08240">
    <property type="entry name" value="ADH_N"/>
    <property type="match status" value="1"/>
</dbReference>
<dbReference type="STRING" id="1214573.A0A0G2FCX0"/>
<evidence type="ECO:0000256" key="1">
    <source>
        <dbReference type="ARBA" id="ARBA00008072"/>
    </source>
</evidence>
<dbReference type="AlphaFoldDB" id="A0A0G2FCX0"/>
<evidence type="ECO:0000313" key="6">
    <source>
        <dbReference type="Proteomes" id="UP000034680"/>
    </source>
</evidence>
<reference evidence="5 6" key="2">
    <citation type="submission" date="2015-05" db="EMBL/GenBank/DDBJ databases">
        <authorList>
            <person name="Morales-Cruz A."/>
            <person name="Amrine K.C."/>
            <person name="Cantu D."/>
        </authorList>
    </citation>
    <scope>NUCLEOTIDE SEQUENCE [LARGE SCALE GENOMIC DNA]</scope>
    <source>
        <strain evidence="5">DA912</strain>
    </source>
</reference>
<dbReference type="InterPro" id="IPR047122">
    <property type="entry name" value="Trans-enoyl_RdTase-like"/>
</dbReference>
<proteinExistence type="inferred from homology"/>
<evidence type="ECO:0000313" key="5">
    <source>
        <dbReference type="EMBL" id="KKY31991.1"/>
    </source>
</evidence>
<dbReference type="SUPFAM" id="SSF51735">
    <property type="entry name" value="NAD(P)-binding Rossmann-fold domains"/>
    <property type="match status" value="1"/>
</dbReference>
<comment type="similarity">
    <text evidence="1">Belongs to the zinc-containing alcohol dehydrogenase family.</text>
</comment>
<dbReference type="InterPro" id="IPR011032">
    <property type="entry name" value="GroES-like_sf"/>
</dbReference>
<dbReference type="Gene3D" id="3.40.50.720">
    <property type="entry name" value="NAD(P)-binding Rossmann-like Domain"/>
    <property type="match status" value="1"/>
</dbReference>
<evidence type="ECO:0000259" key="4">
    <source>
        <dbReference type="Pfam" id="PF08240"/>
    </source>
</evidence>
<dbReference type="EMBL" id="LCUC01000350">
    <property type="protein sequence ID" value="KKY31991.1"/>
    <property type="molecule type" value="Genomic_DNA"/>
</dbReference>
<dbReference type="Gene3D" id="3.90.180.10">
    <property type="entry name" value="Medium-chain alcohol dehydrogenases, catalytic domain"/>
    <property type="match status" value="1"/>
</dbReference>